<name>A0A345Y822_9NEIS</name>
<dbReference type="Gene3D" id="3.40.1570.10">
    <property type="entry name" value="HemS/ChuS/ChuX like domains"/>
    <property type="match status" value="2"/>
</dbReference>
<dbReference type="CDD" id="cd16831">
    <property type="entry name" value="HemS-like_C"/>
    <property type="match status" value="1"/>
</dbReference>
<dbReference type="Proteomes" id="UP000254537">
    <property type="component" value="Chromosome"/>
</dbReference>
<dbReference type="InterPro" id="IPR007845">
    <property type="entry name" value="HemS/ChuX_dom"/>
</dbReference>
<organism evidence="2 3">
    <name type="scientific">Crenobacter cavernae</name>
    <dbReference type="NCBI Taxonomy" id="2290923"/>
    <lineage>
        <taxon>Bacteria</taxon>
        <taxon>Pseudomonadati</taxon>
        <taxon>Pseudomonadota</taxon>
        <taxon>Betaproteobacteria</taxon>
        <taxon>Neisseriales</taxon>
        <taxon>Neisseriaceae</taxon>
        <taxon>Crenobacter</taxon>
    </lineage>
</organism>
<proteinExistence type="predicted"/>
<protein>
    <submittedName>
        <fullName evidence="2">Hemin-degrading factor</fullName>
    </submittedName>
</protein>
<dbReference type="SUPFAM" id="SSF144064">
    <property type="entry name" value="Heme iron utilization protein-like"/>
    <property type="match status" value="1"/>
</dbReference>
<dbReference type="Pfam" id="PF05171">
    <property type="entry name" value="HemS"/>
    <property type="match status" value="2"/>
</dbReference>
<reference evidence="2 3" key="1">
    <citation type="submission" date="2018-07" db="EMBL/GenBank/DDBJ databases">
        <title>Crenobacter cavernae sp. nov., isolated from a karst cave.</title>
        <authorList>
            <person name="Zhu H."/>
        </authorList>
    </citation>
    <scope>NUCLEOTIDE SEQUENCE [LARGE SCALE GENOMIC DNA]</scope>
    <source>
        <strain evidence="2 3">K1W11S-77</strain>
    </source>
</reference>
<dbReference type="CDD" id="cd16830">
    <property type="entry name" value="HemS-like_N"/>
    <property type="match status" value="1"/>
</dbReference>
<feature type="domain" description="Haemin-degrading HemS/ChuX" evidence="1">
    <location>
        <begin position="211"/>
        <end position="342"/>
    </location>
</feature>
<dbReference type="KEGG" id="ccah:DWG20_11825"/>
<accession>A0A345Y822</accession>
<evidence type="ECO:0000313" key="3">
    <source>
        <dbReference type="Proteomes" id="UP000254537"/>
    </source>
</evidence>
<feature type="domain" description="Haemin-degrading HemS/ChuX" evidence="1">
    <location>
        <begin position="34"/>
        <end position="159"/>
    </location>
</feature>
<dbReference type="InterPro" id="IPR053733">
    <property type="entry name" value="Heme_Transport_Util_sf"/>
</dbReference>
<dbReference type="EMBL" id="CP031337">
    <property type="protein sequence ID" value="AXK40074.1"/>
    <property type="molecule type" value="Genomic_DNA"/>
</dbReference>
<evidence type="ECO:0000259" key="1">
    <source>
        <dbReference type="Pfam" id="PF05171"/>
    </source>
</evidence>
<dbReference type="AlphaFoldDB" id="A0A345Y822"/>
<dbReference type="GO" id="GO:0006826">
    <property type="term" value="P:iron ion transport"/>
    <property type="evidence" value="ECO:0007669"/>
    <property type="project" value="InterPro"/>
</dbReference>
<evidence type="ECO:0000313" key="2">
    <source>
        <dbReference type="EMBL" id="AXK40074.1"/>
    </source>
</evidence>
<dbReference type="RefSeq" id="WP_115434004.1">
    <property type="nucleotide sequence ID" value="NZ_CP031337.1"/>
</dbReference>
<sequence>MNLETPLYDRYQALLAAEPKTRQRDAADKLGVPEAEIVSVLPHAKRLRLDDIAGLLGRFESLGRVMALSRNAWAVHEKKGRYHKLQLSEKMGLALDPDGIDLRFFFTHWAYAFALESEQGEGKRRRAIEIYDAHGEAIQKVVMQEADHDDAWQALVAGFATEATPLAVPPAADPLTPDAAAEPFDAADYEAAWLALRDVHHFHALTRRFGLSRRDAFARAPAGFTRQVSANAAEILLRAAAKTGLPIMVFVGNRGIVQIHTGPVTKIERMGPWINVLDADFNLHLFDAEVAEAWYVRRPISDGVVTAVELFDGKGGTIATFFGKRHEGQPEDPQWAALAESLPDAGGVADVA</sequence>
<gene>
    <name evidence="2" type="ORF">DWG20_11825</name>
</gene>
<dbReference type="OrthoDB" id="316630at2"/>